<dbReference type="PANTHER" id="PTHR14593:SF5">
    <property type="entry name" value="WD REPEAT-CONTAINING PROTEIN 11"/>
    <property type="match status" value="1"/>
</dbReference>
<dbReference type="Pfam" id="PF23752">
    <property type="entry name" value="Beta-prop_WDR11_2nd"/>
    <property type="match status" value="1"/>
</dbReference>
<dbReference type="SUPFAM" id="SSF50978">
    <property type="entry name" value="WD40 repeat-like"/>
    <property type="match status" value="2"/>
</dbReference>
<dbReference type="InterPro" id="IPR015943">
    <property type="entry name" value="WD40/YVTN_repeat-like_dom_sf"/>
</dbReference>
<dbReference type="Gene3D" id="2.130.10.10">
    <property type="entry name" value="YVTN repeat-like/Quinoprotein amine dehydrogenase"/>
    <property type="match status" value="3"/>
</dbReference>
<reference evidence="6" key="1">
    <citation type="submission" date="2022-11" db="UniProtKB">
        <authorList>
            <consortium name="WormBaseParasite"/>
        </authorList>
    </citation>
    <scope>IDENTIFICATION</scope>
</reference>
<evidence type="ECO:0000313" key="6">
    <source>
        <dbReference type="WBParaSite" id="PSAMB.scaffold2141size25113.g16664.t1"/>
    </source>
</evidence>
<dbReference type="Proteomes" id="UP000887566">
    <property type="component" value="Unplaced"/>
</dbReference>
<protein>
    <submittedName>
        <fullName evidence="6">WD repeat domain 11</fullName>
    </submittedName>
</protein>
<accession>A0A914VN03</accession>
<dbReference type="Pfam" id="PF23751">
    <property type="entry name" value="Beta-prop_WDR11_1st"/>
    <property type="match status" value="1"/>
</dbReference>
<evidence type="ECO:0000313" key="5">
    <source>
        <dbReference type="Proteomes" id="UP000887566"/>
    </source>
</evidence>
<evidence type="ECO:0000259" key="4">
    <source>
        <dbReference type="Pfam" id="PF23753"/>
    </source>
</evidence>
<feature type="region of interest" description="Disordered" evidence="1">
    <location>
        <begin position="243"/>
        <end position="262"/>
    </location>
</feature>
<evidence type="ECO:0000256" key="1">
    <source>
        <dbReference type="SAM" id="MobiDB-lite"/>
    </source>
</evidence>
<feature type="region of interest" description="Disordered" evidence="1">
    <location>
        <begin position="621"/>
        <end position="641"/>
    </location>
</feature>
<evidence type="ECO:0000259" key="2">
    <source>
        <dbReference type="Pfam" id="PF23751"/>
    </source>
</evidence>
<dbReference type="InterPro" id="IPR039694">
    <property type="entry name" value="WDR11"/>
</dbReference>
<dbReference type="WBParaSite" id="PSAMB.scaffold2141size25113.g16664.t1">
    <property type="protein sequence ID" value="PSAMB.scaffold2141size25113.g16664.t1"/>
    <property type="gene ID" value="PSAMB.scaffold2141size25113.g16664"/>
</dbReference>
<sequence>MPTTLTGSLHPSNKGAIDWSYHGLLAYGCHSVVVVVDPASLSVVQTLEKHRTAVIQLCWSPENYPHGPKTHSHSHVRLASADLSGQLVVWDVPSGAVHCTFSDGNRVATDIKWLPWQDTSKDFLLALHPPYSVVLWNADTGEKIWKKSYTETLHSLSLDPFNMRKLAFATSAGNVLLVDDFSANKSPSKNGQLFRISNNMTATGGNTPEAMSTVDDRKTGNIMSGGAKLIKRPIMQAFRIASNTPAKTSEEESSATANSASPSSAECPIIQLVHHHAVRHLLIMVYAREVLFMDTDSLQTVAHVLLDKHSSPFAQVLPCAQRDALFLVQANGCVTFRVHRIRASNVKVHNQLSLDVYNPAEVHYEGVCMSESVRVTKTYRFSAAALCPASQRSLVLIMSTGRMLFYDLNDAKATVLPSYRALAVSALVDFDDSLETKARSPLKLVLSGILGGLGLNPTTVRMRPLNAIQIDQEVDKDPFAMKNLAAIGTKEGALHLVDVDTFRIEKDLQVHTCAIRCLEWGGAYQVITAGYSQTLSTSTVVRNDVLITDIRTGLTKTIRPEADESPVELLRVSFYHCYLAIAFRDQPLEIWDLKSLRLLRRMSRSCPVIIDMAWSGKHHASKPLAKAGEGEGEDAGNVLPQASDSQTKAIYRENLVVLDNENHLYHVVVKGMHVRDGKEVNTQWSTSAQINAMVWKDDYLAFGDNDGRVSIWDLNAKQSRASNTQRGPVIRLQFSRLAGDHTLAVLHSDGLALWDAVKFVPLCHLLVPRDMPTSVLDLDLSGSSPVLVSADNCFRLCATSLRIQSVPIPDSIITDTFCPALLQPQAAALLRVVLADRVGFGAADGRDSFQKMVDSTKADYEVKRSLTAQLKKIDEDALISVLRCESVARRALQTAQLMGDDWECQLWSVVAVLLERKDEAACQAFEPQFELFWGADAFRKRQMQRAAVFDAKRASPEQMDAQVESLIVLKQLDAAIHLLLNADSSLPEFYADSLKACLLSAAHSSTTCQSTVKLVATNLIAGGKISEGIQLLFLIGKGLDACRYLQSYGFWERSACLAKMALTPEECEEVLKKWAEHLSGPQVGQKTLALLVQIGLRQWDKVLELLVVLRQAGTAALLLEALREAAALDKVPDVSLVEAVYTEYAKELHAFGATDAAIKFCDLGGSLGANFRKEMQLLDEA</sequence>
<feature type="region of interest" description="Disordered" evidence="1">
    <location>
        <begin position="198"/>
        <end position="218"/>
    </location>
</feature>
<dbReference type="SMART" id="SM00320">
    <property type="entry name" value="WD40"/>
    <property type="match status" value="5"/>
</dbReference>
<evidence type="ECO:0000259" key="3">
    <source>
        <dbReference type="Pfam" id="PF23752"/>
    </source>
</evidence>
<dbReference type="InterPro" id="IPR057852">
    <property type="entry name" value="Beta-prop_WDR11_1st"/>
</dbReference>
<feature type="domain" description="WDR11 second beta-propeller" evidence="3">
    <location>
        <begin position="480"/>
        <end position="797"/>
    </location>
</feature>
<feature type="domain" description="WDR11 first beta-propeller" evidence="2">
    <location>
        <begin position="12"/>
        <end position="176"/>
    </location>
</feature>
<organism evidence="5 6">
    <name type="scientific">Plectus sambesii</name>
    <dbReference type="NCBI Taxonomy" id="2011161"/>
    <lineage>
        <taxon>Eukaryota</taxon>
        <taxon>Metazoa</taxon>
        <taxon>Ecdysozoa</taxon>
        <taxon>Nematoda</taxon>
        <taxon>Chromadorea</taxon>
        <taxon>Plectida</taxon>
        <taxon>Plectina</taxon>
        <taxon>Plectoidea</taxon>
        <taxon>Plectidae</taxon>
        <taxon>Plectus</taxon>
    </lineage>
</organism>
<dbReference type="InterPro" id="IPR057854">
    <property type="entry name" value="TPR_WDR11"/>
</dbReference>
<dbReference type="PANTHER" id="PTHR14593">
    <property type="entry name" value="WD REPEAT-CONTAINING PROTEIN 11"/>
    <property type="match status" value="1"/>
</dbReference>
<dbReference type="GO" id="GO:0005737">
    <property type="term" value="C:cytoplasm"/>
    <property type="evidence" value="ECO:0007669"/>
    <property type="project" value="TreeGrafter"/>
</dbReference>
<dbReference type="InterPro" id="IPR036322">
    <property type="entry name" value="WD40_repeat_dom_sf"/>
</dbReference>
<dbReference type="AlphaFoldDB" id="A0A914VN03"/>
<dbReference type="InterPro" id="IPR001680">
    <property type="entry name" value="WD40_rpt"/>
</dbReference>
<feature type="domain" description="WDR11 TPR" evidence="4">
    <location>
        <begin position="952"/>
        <end position="1127"/>
    </location>
</feature>
<proteinExistence type="predicted"/>
<dbReference type="InterPro" id="IPR057853">
    <property type="entry name" value="Beta-prop_WDR11_2nd"/>
</dbReference>
<feature type="compositionally biased region" description="Polar residues" evidence="1">
    <location>
        <begin position="198"/>
        <end position="210"/>
    </location>
</feature>
<name>A0A914VN03_9BILA</name>
<keyword evidence="5" id="KW-1185">Reference proteome</keyword>
<dbReference type="Pfam" id="PF23753">
    <property type="entry name" value="TPR_WDR11"/>
    <property type="match status" value="1"/>
</dbReference>